<keyword evidence="2" id="KW-1185">Reference proteome</keyword>
<dbReference type="Proteomes" id="UP001185092">
    <property type="component" value="Unassembled WGS sequence"/>
</dbReference>
<organism evidence="1 2">
    <name type="scientific">Aureibacter tunicatorum</name>
    <dbReference type="NCBI Taxonomy" id="866807"/>
    <lineage>
        <taxon>Bacteria</taxon>
        <taxon>Pseudomonadati</taxon>
        <taxon>Bacteroidota</taxon>
        <taxon>Cytophagia</taxon>
        <taxon>Cytophagales</taxon>
        <taxon>Persicobacteraceae</taxon>
        <taxon>Aureibacter</taxon>
    </lineage>
</organism>
<evidence type="ECO:0000313" key="1">
    <source>
        <dbReference type="EMBL" id="MDR6238930.1"/>
    </source>
</evidence>
<accession>A0AAE4BSK1</accession>
<evidence type="ECO:0000313" key="2">
    <source>
        <dbReference type="Proteomes" id="UP001185092"/>
    </source>
</evidence>
<reference evidence="1" key="1">
    <citation type="submission" date="2023-07" db="EMBL/GenBank/DDBJ databases">
        <title>Genomic Encyclopedia of Type Strains, Phase IV (KMG-IV): sequencing the most valuable type-strain genomes for metagenomic binning, comparative biology and taxonomic classification.</title>
        <authorList>
            <person name="Goeker M."/>
        </authorList>
    </citation>
    <scope>NUCLEOTIDE SEQUENCE</scope>
    <source>
        <strain evidence="1">DSM 26174</strain>
    </source>
</reference>
<gene>
    <name evidence="1" type="ORF">HNQ88_001967</name>
</gene>
<dbReference type="EMBL" id="JAVDQD010000002">
    <property type="protein sequence ID" value="MDR6238930.1"/>
    <property type="molecule type" value="Genomic_DNA"/>
</dbReference>
<proteinExistence type="predicted"/>
<comment type="caution">
    <text evidence="1">The sequence shown here is derived from an EMBL/GenBank/DDBJ whole genome shotgun (WGS) entry which is preliminary data.</text>
</comment>
<protein>
    <submittedName>
        <fullName evidence="1">Uncharacterized protein</fullName>
    </submittedName>
</protein>
<sequence length="33" mass="3921">MNNSKTSFKTLDYLDKAPYRFERKIGDVEIDLL</sequence>
<name>A0AAE4BSK1_9BACT</name>
<dbReference type="AlphaFoldDB" id="A0AAE4BSK1"/>